<evidence type="ECO:0008006" key="4">
    <source>
        <dbReference type="Google" id="ProtNLM"/>
    </source>
</evidence>
<sequence length="81" mass="8773" precursor="true">MRQTFMDLSLALQLFAAILTLICIALSAVVMLVDPAPTPTIVHIHGLRGSRWPCVLTRAGLSCLLASFMLLIASCYLLLTT</sequence>
<dbReference type="HOGENOM" id="CLU_2599285_0_0_4"/>
<organism evidence="2 3">
    <name type="scientific">Paraburkholderia phymatum (strain DSM 17167 / CIP 108236 / LMG 21445 / STM815)</name>
    <name type="common">Burkholderia phymatum</name>
    <dbReference type="NCBI Taxonomy" id="391038"/>
    <lineage>
        <taxon>Bacteria</taxon>
        <taxon>Pseudomonadati</taxon>
        <taxon>Pseudomonadota</taxon>
        <taxon>Betaproteobacteria</taxon>
        <taxon>Burkholderiales</taxon>
        <taxon>Burkholderiaceae</taxon>
        <taxon>Paraburkholderia</taxon>
    </lineage>
</organism>
<feature type="transmembrane region" description="Helical" evidence="1">
    <location>
        <begin position="59"/>
        <end position="79"/>
    </location>
</feature>
<accession>B2JG10</accession>
<dbReference type="KEGG" id="bph:Bphy_0903"/>
<keyword evidence="1" id="KW-0472">Membrane</keyword>
<evidence type="ECO:0000313" key="2">
    <source>
        <dbReference type="EMBL" id="ACC70092.1"/>
    </source>
</evidence>
<dbReference type="Proteomes" id="UP000001192">
    <property type="component" value="Chromosome 1"/>
</dbReference>
<dbReference type="eggNOG" id="ENOG50316S1">
    <property type="taxonomic scope" value="Bacteria"/>
</dbReference>
<protein>
    <recommendedName>
        <fullName evidence="4">Transmembrane protein</fullName>
    </recommendedName>
</protein>
<keyword evidence="1" id="KW-0812">Transmembrane</keyword>
<reference evidence="3" key="1">
    <citation type="journal article" date="2014" name="Stand. Genomic Sci.">
        <title>Complete genome sequence of Burkholderia phymatum STM815(T), a broad host range and efficient nitrogen-fixing symbiont of Mimosa species.</title>
        <authorList>
            <person name="Moulin L."/>
            <person name="Klonowska A."/>
            <person name="Caroline B."/>
            <person name="Booth K."/>
            <person name="Vriezen J.A."/>
            <person name="Melkonian R."/>
            <person name="James E.K."/>
            <person name="Young J.P."/>
            <person name="Bena G."/>
            <person name="Hauser L."/>
            <person name="Land M."/>
            <person name="Kyrpides N."/>
            <person name="Bruce D."/>
            <person name="Chain P."/>
            <person name="Copeland A."/>
            <person name="Pitluck S."/>
            <person name="Woyke T."/>
            <person name="Lizotte-Waniewski M."/>
            <person name="Bristow J."/>
            <person name="Riley M."/>
        </authorList>
    </citation>
    <scope>NUCLEOTIDE SEQUENCE [LARGE SCALE GENOMIC DNA]</scope>
    <source>
        <strain evidence="3">DSM 17167 / CIP 108236 / LMG 21445 / STM815</strain>
    </source>
</reference>
<dbReference type="STRING" id="391038.Bphy_0903"/>
<evidence type="ECO:0000313" key="3">
    <source>
        <dbReference type="Proteomes" id="UP000001192"/>
    </source>
</evidence>
<proteinExistence type="predicted"/>
<dbReference type="EMBL" id="CP001043">
    <property type="protein sequence ID" value="ACC70092.1"/>
    <property type="molecule type" value="Genomic_DNA"/>
</dbReference>
<evidence type="ECO:0000256" key="1">
    <source>
        <dbReference type="SAM" id="Phobius"/>
    </source>
</evidence>
<name>B2JG10_PARP8</name>
<keyword evidence="3" id="KW-1185">Reference proteome</keyword>
<dbReference type="AlphaFoldDB" id="B2JG10"/>
<gene>
    <name evidence="2" type="ordered locus">Bphy_0903</name>
</gene>
<keyword evidence="1" id="KW-1133">Transmembrane helix</keyword>